<dbReference type="SUPFAM" id="SSF50447">
    <property type="entry name" value="Translation proteins"/>
    <property type="match status" value="1"/>
</dbReference>
<dbReference type="PANTHER" id="PTHR11229">
    <property type="entry name" value="50S RIBOSOMAL PROTEIN L3"/>
    <property type="match status" value="1"/>
</dbReference>
<dbReference type="Proteomes" id="UP000037122">
    <property type="component" value="Unassembled WGS sequence"/>
</dbReference>
<dbReference type="VEuPathDB" id="FungiDB:CJI97_000698"/>
<dbReference type="AlphaFoldDB" id="A0A0L0P571"/>
<evidence type="ECO:0000256" key="2">
    <source>
        <dbReference type="ARBA" id="ARBA00006540"/>
    </source>
</evidence>
<dbReference type="EMBL" id="LGST01000011">
    <property type="protein sequence ID" value="KNE01459.1"/>
    <property type="molecule type" value="Genomic_DNA"/>
</dbReference>
<dbReference type="InterPro" id="IPR009000">
    <property type="entry name" value="Transl_B-barrel_sf"/>
</dbReference>
<dbReference type="Gene3D" id="2.40.30.10">
    <property type="entry name" value="Translation factors"/>
    <property type="match status" value="2"/>
</dbReference>
<protein>
    <recommendedName>
        <fullName evidence="7">Large ribosomal subunit protein uL3m</fullName>
    </recommendedName>
</protein>
<comment type="similarity">
    <text evidence="2 8">Belongs to the universal ribosomal protein uL3 family.</text>
</comment>
<dbReference type="VEuPathDB" id="FungiDB:B9J08_000697"/>
<dbReference type="GO" id="GO:0003735">
    <property type="term" value="F:structural constituent of ribosome"/>
    <property type="evidence" value="ECO:0007669"/>
    <property type="project" value="InterPro"/>
</dbReference>
<accession>A0A0L0P571</accession>
<dbReference type="InterPro" id="IPR000597">
    <property type="entry name" value="Ribosomal_uL3"/>
</dbReference>
<comment type="caution">
    <text evidence="9">The sequence shown here is derived from an EMBL/GenBank/DDBJ whole genome shotgun (WGS) entry which is preliminary data.</text>
</comment>
<evidence type="ECO:0000256" key="6">
    <source>
        <dbReference type="ARBA" id="ARBA00023274"/>
    </source>
</evidence>
<dbReference type="VEuPathDB" id="FungiDB:CJJ07_005459"/>
<dbReference type="FunFam" id="2.40.30.10:FF:000004">
    <property type="entry name" value="50S ribosomal protein L3"/>
    <property type="match status" value="1"/>
</dbReference>
<dbReference type="PROSITE" id="PS00474">
    <property type="entry name" value="RIBOSOMAL_L3"/>
    <property type="match status" value="1"/>
</dbReference>
<dbReference type="PANTHER" id="PTHR11229:SF8">
    <property type="entry name" value="LARGE RIBOSOMAL SUBUNIT PROTEIN UL3M"/>
    <property type="match status" value="1"/>
</dbReference>
<keyword evidence="6 8" id="KW-0687">Ribonucleoprotein</keyword>
<evidence type="ECO:0000256" key="1">
    <source>
        <dbReference type="ARBA" id="ARBA00004173"/>
    </source>
</evidence>
<gene>
    <name evidence="9" type="ORF">QG37_01535</name>
</gene>
<dbReference type="NCBIfam" id="TIGR03625">
    <property type="entry name" value="L3_bact"/>
    <property type="match status" value="1"/>
</dbReference>
<evidence type="ECO:0000256" key="7">
    <source>
        <dbReference type="ARBA" id="ARBA00035209"/>
    </source>
</evidence>
<evidence type="ECO:0000256" key="5">
    <source>
        <dbReference type="ARBA" id="ARBA00023128"/>
    </source>
</evidence>
<name>A0A0L0P571_CANAR</name>
<dbReference type="InterPro" id="IPR019927">
    <property type="entry name" value="Ribosomal_uL3_bac/org-type"/>
</dbReference>
<dbReference type="VEuPathDB" id="FungiDB:CJJ09_002658"/>
<keyword evidence="3" id="KW-0809">Transit peptide</keyword>
<evidence type="ECO:0000313" key="10">
    <source>
        <dbReference type="Proteomes" id="UP000037122"/>
    </source>
</evidence>
<evidence type="ECO:0000256" key="3">
    <source>
        <dbReference type="ARBA" id="ARBA00022946"/>
    </source>
</evidence>
<sequence>MSGLLWEFVSKRAPSSLRSILATRGVAQITSVHAVPHVRTPPTRINHCLEAANERKMLLERPGMLGIKRGMISWFTKSGLQHAATVIEIDSCEVIANKTMSKDGYSSVLLGQKDKIKNVTAHEIRICNEAGVTTKANYGEFRVRGDEGLIEPGVELTADYFAVGQLVDVKSTTKGKGFAGVMKRHGFKGLPATHGVSLAHRSAGSMGPTQDPGRVLPGKKMAGRMGGKSCVSQNLEVLHADGENGILVVKGQVPGANGSFVKIADAKKVYGQSLLRLRQKESL</sequence>
<dbReference type="VEuPathDB" id="FungiDB:CJI96_0003401"/>
<dbReference type="Pfam" id="PF00297">
    <property type="entry name" value="Ribosomal_L3"/>
    <property type="match status" value="1"/>
</dbReference>
<evidence type="ECO:0000313" key="9">
    <source>
        <dbReference type="EMBL" id="KNE01459.1"/>
    </source>
</evidence>
<evidence type="ECO:0000256" key="4">
    <source>
        <dbReference type="ARBA" id="ARBA00022980"/>
    </source>
</evidence>
<dbReference type="VEuPathDB" id="FungiDB:QG37_01535"/>
<comment type="subcellular location">
    <subcellularLocation>
        <location evidence="1">Mitochondrion</location>
    </subcellularLocation>
</comment>
<dbReference type="GO" id="GO:0005762">
    <property type="term" value="C:mitochondrial large ribosomal subunit"/>
    <property type="evidence" value="ECO:0007669"/>
    <property type="project" value="TreeGrafter"/>
</dbReference>
<reference evidence="10" key="1">
    <citation type="journal article" date="2015" name="BMC Genomics">
        <title>Draft genome of a commonly misdiagnosed multidrug resistant pathogen Candida auris.</title>
        <authorList>
            <person name="Chatterjee S."/>
            <person name="Alampalli S.V."/>
            <person name="Nageshan R.K."/>
            <person name="Chettiar S.T."/>
            <person name="Joshi S."/>
            <person name="Tatu U.S."/>
        </authorList>
    </citation>
    <scope>NUCLEOTIDE SEQUENCE [LARGE SCALE GENOMIC DNA]</scope>
    <source>
        <strain evidence="10">6684</strain>
    </source>
</reference>
<organism evidence="9 10">
    <name type="scientific">Candidozyma auris</name>
    <name type="common">Yeast</name>
    <name type="synonym">Candida auris</name>
    <dbReference type="NCBI Taxonomy" id="498019"/>
    <lineage>
        <taxon>Eukaryota</taxon>
        <taxon>Fungi</taxon>
        <taxon>Dikarya</taxon>
        <taxon>Ascomycota</taxon>
        <taxon>Saccharomycotina</taxon>
        <taxon>Pichiomycetes</taxon>
        <taxon>Metschnikowiaceae</taxon>
        <taxon>Candidozyma</taxon>
    </lineage>
</organism>
<dbReference type="InterPro" id="IPR019926">
    <property type="entry name" value="Ribosomal_uL3_CS"/>
</dbReference>
<keyword evidence="5" id="KW-0496">Mitochondrion</keyword>
<proteinExistence type="inferred from homology"/>
<dbReference type="GO" id="GO:0006412">
    <property type="term" value="P:translation"/>
    <property type="evidence" value="ECO:0007669"/>
    <property type="project" value="InterPro"/>
</dbReference>
<keyword evidence="4 8" id="KW-0689">Ribosomal protein</keyword>
<evidence type="ECO:0000256" key="8">
    <source>
        <dbReference type="RuleBase" id="RU003905"/>
    </source>
</evidence>